<evidence type="ECO:0000313" key="2">
    <source>
        <dbReference type="Proteomes" id="UP000011083"/>
    </source>
</evidence>
<dbReference type="KEGG" id="acan:ACA1_069940"/>
<dbReference type="Proteomes" id="UP000011083">
    <property type="component" value="Unassembled WGS sequence"/>
</dbReference>
<evidence type="ECO:0000313" key="1">
    <source>
        <dbReference type="EMBL" id="ELR23409.1"/>
    </source>
</evidence>
<accession>L8HCY0</accession>
<keyword evidence="2" id="KW-1185">Reference proteome</keyword>
<dbReference type="EMBL" id="KB007857">
    <property type="protein sequence ID" value="ELR23409.1"/>
    <property type="molecule type" value="Genomic_DNA"/>
</dbReference>
<organism evidence="1 2">
    <name type="scientific">Acanthamoeba castellanii (strain ATCC 30010 / Neff)</name>
    <dbReference type="NCBI Taxonomy" id="1257118"/>
    <lineage>
        <taxon>Eukaryota</taxon>
        <taxon>Amoebozoa</taxon>
        <taxon>Discosea</taxon>
        <taxon>Longamoebia</taxon>
        <taxon>Centramoebida</taxon>
        <taxon>Acanthamoebidae</taxon>
        <taxon>Acanthamoeba</taxon>
    </lineage>
</organism>
<name>L8HCY0_ACACF</name>
<sequence>MKLLLKLKHYFILSCKGKGADKWSTLHRRGEGLLSSFSGDIASVVEPGHEDEAAAERSIRDQVGGITAPSRGLSASSLQAEKRLSDLRAVMDELGRLLTKMEDIVIAAKRTAGSYRSQQSVMDRLHLMAECLGLHQSEYELKESIVGSLTFSMSSLTLTTHLMAWKAKPFAGEWQRTAASVGSS</sequence>
<gene>
    <name evidence="1" type="ORF">ACA1_069940</name>
</gene>
<dbReference type="GeneID" id="14924383"/>
<protein>
    <submittedName>
        <fullName evidence="1">Uncharacterized protein</fullName>
    </submittedName>
</protein>
<dbReference type="VEuPathDB" id="AmoebaDB:ACA1_069940"/>
<proteinExistence type="predicted"/>
<dbReference type="RefSeq" id="XP_004352937.1">
    <property type="nucleotide sequence ID" value="XM_004352885.1"/>
</dbReference>
<reference evidence="1 2" key="1">
    <citation type="journal article" date="2013" name="Genome Biol.">
        <title>Genome of Acanthamoeba castellanii highlights extensive lateral gene transfer and early evolution of tyrosine kinase signaling.</title>
        <authorList>
            <person name="Clarke M."/>
            <person name="Lohan A.J."/>
            <person name="Liu B."/>
            <person name="Lagkouvardos I."/>
            <person name="Roy S."/>
            <person name="Zafar N."/>
            <person name="Bertelli C."/>
            <person name="Schilde C."/>
            <person name="Kianianmomeni A."/>
            <person name="Burglin T.R."/>
            <person name="Frech C."/>
            <person name="Turcotte B."/>
            <person name="Kopec K.O."/>
            <person name="Synnott J.M."/>
            <person name="Choo C."/>
            <person name="Paponov I."/>
            <person name="Finkler A."/>
            <person name="Soon Heng Tan C."/>
            <person name="Hutchins A.P."/>
            <person name="Weinmeier T."/>
            <person name="Rattei T."/>
            <person name="Chu J.S."/>
            <person name="Gimenez G."/>
            <person name="Irimia M."/>
            <person name="Rigden D.J."/>
            <person name="Fitzpatrick D.A."/>
            <person name="Lorenzo-Morales J."/>
            <person name="Bateman A."/>
            <person name="Chiu C.H."/>
            <person name="Tang P."/>
            <person name="Hegemann P."/>
            <person name="Fromm H."/>
            <person name="Raoult D."/>
            <person name="Greub G."/>
            <person name="Miranda-Saavedra D."/>
            <person name="Chen N."/>
            <person name="Nash P."/>
            <person name="Ginger M.L."/>
            <person name="Horn M."/>
            <person name="Schaap P."/>
            <person name="Caler L."/>
            <person name="Loftus B."/>
        </authorList>
    </citation>
    <scope>NUCLEOTIDE SEQUENCE [LARGE SCALE GENOMIC DNA]</scope>
    <source>
        <strain evidence="1 2">Neff</strain>
    </source>
</reference>
<dbReference type="AlphaFoldDB" id="L8HCY0"/>